<dbReference type="EMBL" id="CAFBMW010000074">
    <property type="protein sequence ID" value="CAB4967337.1"/>
    <property type="molecule type" value="Genomic_DNA"/>
</dbReference>
<accession>A0A6J7LGT4</accession>
<proteinExistence type="predicted"/>
<dbReference type="AlphaFoldDB" id="A0A6J7LGT4"/>
<feature type="region of interest" description="Disordered" evidence="1">
    <location>
        <begin position="201"/>
        <end position="253"/>
    </location>
</feature>
<name>A0A6J7LGT4_9ZZZZ</name>
<feature type="region of interest" description="Disordered" evidence="1">
    <location>
        <begin position="414"/>
        <end position="439"/>
    </location>
</feature>
<sequence length="482" mass="49384">MERRRVPQERCPEVGELAEPRAVGGEVGLRPVEERGGVTVALLRRERGRIGGGLLGGGGGGVVVGRAVALDLPRGEERGDLGGPRPQRLDPRRELLAERVVGREPLLDDGHGGLRVAQLAGGGLDLAAGLRGLLGVHLRHGGLGVHLGEAQVGRGGSVARGHGLGVGGPDPVGDRVADRRQRADPCVDQLVALVELEPRLRHRGHPVGERGAGGGPGLEASSQPDRAVAPAPDGGQAHRNAQEPRGRGRPATVGGEVVGEVVDLRDVRLGAARRVRGGVRLCVAPQALDHPVGPLAVAEGRAHGAQLDVVARGVEAVEGPAVVVRAQLTAAGRDAEHQQRAPSAAGEAPSRALRAGVDEGVVEGAAAGGLLPGDHLHRHPIVVRGPGRARDGPVVQHVGPVEHNTAVAQLTGGVGRRRHGEGRPARQQRQRGAPSYATAQGRPCLCPHGDPPALGYVPGRLSPTAAAIKPATSTGSRVIADS</sequence>
<evidence type="ECO:0000256" key="1">
    <source>
        <dbReference type="SAM" id="MobiDB-lite"/>
    </source>
</evidence>
<gene>
    <name evidence="2" type="ORF">UFOPK3662_03996</name>
</gene>
<evidence type="ECO:0000313" key="2">
    <source>
        <dbReference type="EMBL" id="CAB4967337.1"/>
    </source>
</evidence>
<reference evidence="2" key="1">
    <citation type="submission" date="2020-05" db="EMBL/GenBank/DDBJ databases">
        <authorList>
            <person name="Chiriac C."/>
            <person name="Salcher M."/>
            <person name="Ghai R."/>
            <person name="Kavagutti S V."/>
        </authorList>
    </citation>
    <scope>NUCLEOTIDE SEQUENCE</scope>
</reference>
<protein>
    <submittedName>
        <fullName evidence="2">Unannotated protein</fullName>
    </submittedName>
</protein>
<organism evidence="2">
    <name type="scientific">freshwater metagenome</name>
    <dbReference type="NCBI Taxonomy" id="449393"/>
    <lineage>
        <taxon>unclassified sequences</taxon>
        <taxon>metagenomes</taxon>
        <taxon>ecological metagenomes</taxon>
    </lineage>
</organism>
<feature type="compositionally biased region" description="Low complexity" evidence="1">
    <location>
        <begin position="425"/>
        <end position="434"/>
    </location>
</feature>